<dbReference type="GO" id="GO:0006508">
    <property type="term" value="P:proteolysis"/>
    <property type="evidence" value="ECO:0007669"/>
    <property type="project" value="UniProtKB-KW"/>
</dbReference>
<dbReference type="InterPro" id="IPR022398">
    <property type="entry name" value="Peptidase_S8_His-AS"/>
</dbReference>
<keyword evidence="3 9" id="KW-0732">Signal</keyword>
<dbReference type="STRING" id="268505.A0A2A9P8K1"/>
<dbReference type="PROSITE" id="PS51892">
    <property type="entry name" value="SUBTILASE"/>
    <property type="match status" value="1"/>
</dbReference>
<dbReference type="InterPro" id="IPR010435">
    <property type="entry name" value="C5a/SBT2-like_Fn3"/>
</dbReference>
<feature type="signal peptide" evidence="9">
    <location>
        <begin position="1"/>
        <end position="16"/>
    </location>
</feature>
<dbReference type="Gene3D" id="3.40.50.200">
    <property type="entry name" value="Peptidase S8/S53 domain"/>
    <property type="match status" value="2"/>
</dbReference>
<evidence type="ECO:0000256" key="7">
    <source>
        <dbReference type="PROSITE-ProRule" id="PRU01240"/>
    </source>
</evidence>
<dbReference type="PANTHER" id="PTHR43806">
    <property type="entry name" value="PEPTIDASE S8"/>
    <property type="match status" value="1"/>
</dbReference>
<dbReference type="PROSITE" id="PS00136">
    <property type="entry name" value="SUBTILASE_ASP"/>
    <property type="match status" value="1"/>
</dbReference>
<dbReference type="InterPro" id="IPR050131">
    <property type="entry name" value="Peptidase_S8_subtilisin-like"/>
</dbReference>
<dbReference type="PANTHER" id="PTHR43806:SF66">
    <property type="entry name" value="SERIN ENDOPEPTIDASE"/>
    <property type="match status" value="1"/>
</dbReference>
<comment type="similarity">
    <text evidence="1 7 8">Belongs to the peptidase S8 family.</text>
</comment>
<dbReference type="SUPFAM" id="SSF52743">
    <property type="entry name" value="Subtilisin-like"/>
    <property type="match status" value="1"/>
</dbReference>
<dbReference type="InterPro" id="IPR015500">
    <property type="entry name" value="Peptidase_S8_subtilisin-rel"/>
</dbReference>
<dbReference type="Pfam" id="PF00082">
    <property type="entry name" value="Peptidase_S8"/>
    <property type="match status" value="1"/>
</dbReference>
<dbReference type="GO" id="GO:0016020">
    <property type="term" value="C:membrane"/>
    <property type="evidence" value="ECO:0007669"/>
    <property type="project" value="InterPro"/>
</dbReference>
<accession>A0A2A9P8K1</accession>
<proteinExistence type="inferred from homology"/>
<comment type="caution">
    <text evidence="12">The sequence shown here is derived from an EMBL/GenBank/DDBJ whole genome shotgun (WGS) entry which is preliminary data.</text>
</comment>
<evidence type="ECO:0000259" key="11">
    <source>
        <dbReference type="Pfam" id="PF06280"/>
    </source>
</evidence>
<sequence>MIRSLTFALSVAAAAAATTTTTTTVSGAGEQPAKDSAWQRCMGQDMYLVEIDAGAGLDDVLGPVEASLNATRCRTMDFPLFKGASIQVPGHRADQAAVLAQLQTAAGVREASVVEVLRGPAVEEKGSVEEWLGKEEKRAVVKRDLRWKNETGNGTRDETANMNKALPAHILAQVDLLHQEGYTGKGVKIALIDSGIDWTHPALGGCFGPECLVSFGADLLPVNQHGLDPADQKPDASGRPMDCAGHGTMVAGIVAAQRANNSLGFGGVAPDVTLGMYKVVACNFKLPSASLVEAIYQAQAEKADIISISVEEAKGWASVATARAVARVVASGVHVVVAAGNSGFNGMFDVHAPAVAQGAVAVANVVSPSVPELRWRATYAVDGGDEVEFDLLRGPGDGDWDVQLELDLHAPSLFVDEAGERDTDACSGLSKPPRDSVVLVGDSGDCPLRTKAVEAKSVSRFMLVVGNRTALESYVPGLAVGAVSAELGDAWMRALADGKTVALHNRVVGLDESPNGAAGSVNDVSTWGPDYDLNLKPDLGAPGGPVPAPAMGGGYIVTSGTSFATPFVAGVMALIIQARGNMKPEEMLSLLSATARPLRFHDGPRGFVDGLAPAAQQGAGLIQARDAVRAAVAVSPAAVSFNDTSPRAEEPPRRVLKLENRGNDTTTYTLSYTSALTVYATNASTTVLAQFSSGDLETAEAGAALSFSQESVKLAPGQAATVEVTARLPQGLDERRLPLWSGWVVANGSDGSSLRVPCLGLAAPLRSHVLIRDEDVKIASDFSPPHQIRWSDKGEVFHLSREESPGAEKNSGPIVVVRPSLGVPQLKIVAMSLNRASLRFEPLELPGMPVLRLTGRNDFSYGWNGTLADGSMAPEGLYHFRVSALRIFGDAANEGDWDLVRTSMFKMQYPVDVDADDGP</sequence>
<evidence type="ECO:0000256" key="9">
    <source>
        <dbReference type="SAM" id="SignalP"/>
    </source>
</evidence>
<feature type="domain" description="Peptidase S8/S53" evidence="10">
    <location>
        <begin position="184"/>
        <end position="598"/>
    </location>
</feature>
<dbReference type="InterPro" id="IPR036852">
    <property type="entry name" value="Peptidase_S8/S53_dom_sf"/>
</dbReference>
<dbReference type="InterPro" id="IPR023827">
    <property type="entry name" value="Peptidase_S8_Asp-AS"/>
</dbReference>
<keyword evidence="4 7" id="KW-0378">Hydrolase</keyword>
<feature type="active site" description="Charge relay system" evidence="6 7">
    <location>
        <position position="562"/>
    </location>
</feature>
<feature type="domain" description="C5a peptidase/Subtilisin-like protease SBT2-like Fn3-like" evidence="11">
    <location>
        <begin position="652"/>
        <end position="757"/>
    </location>
</feature>
<evidence type="ECO:0000256" key="1">
    <source>
        <dbReference type="ARBA" id="ARBA00011073"/>
    </source>
</evidence>
<dbReference type="EMBL" id="LAZP02000423">
    <property type="protein sequence ID" value="PFH57331.1"/>
    <property type="molecule type" value="Genomic_DNA"/>
</dbReference>
<feature type="chain" id="PRO_5013151625" description="Peptidase S8/S53 domain-containing protein" evidence="9">
    <location>
        <begin position="17"/>
        <end position="919"/>
    </location>
</feature>
<dbReference type="InterPro" id="IPR023828">
    <property type="entry name" value="Peptidase_S8_Ser-AS"/>
</dbReference>
<dbReference type="PROSITE" id="PS00137">
    <property type="entry name" value="SUBTILASE_HIS"/>
    <property type="match status" value="1"/>
</dbReference>
<keyword evidence="2 7" id="KW-0645">Protease</keyword>
<reference evidence="12 13" key="2">
    <citation type="journal article" date="2017" name="Sci. Rep.">
        <title>Ant-infecting Ophiocordyceps genomes reveal a high diversity of potential behavioral manipulation genes and a possible major role for enterotoxins.</title>
        <authorList>
            <person name="de Bekker C."/>
            <person name="Ohm R.A."/>
            <person name="Evans H.C."/>
            <person name="Brachmann A."/>
            <person name="Hughes D.P."/>
        </authorList>
    </citation>
    <scope>NUCLEOTIDE SEQUENCE [LARGE SCALE GENOMIC DNA]</scope>
    <source>
        <strain evidence="12 13">SC16a</strain>
    </source>
</reference>
<evidence type="ECO:0000313" key="13">
    <source>
        <dbReference type="Proteomes" id="UP000037136"/>
    </source>
</evidence>
<feature type="active site" description="Charge relay system" evidence="6 7">
    <location>
        <position position="193"/>
    </location>
</feature>
<keyword evidence="5 7" id="KW-0720">Serine protease</keyword>
<evidence type="ECO:0000256" key="2">
    <source>
        <dbReference type="ARBA" id="ARBA00022670"/>
    </source>
</evidence>
<dbReference type="GO" id="GO:0004252">
    <property type="term" value="F:serine-type endopeptidase activity"/>
    <property type="evidence" value="ECO:0007669"/>
    <property type="project" value="UniProtKB-UniRule"/>
</dbReference>
<reference evidence="12 13" key="1">
    <citation type="journal article" date="2015" name="BMC Genomics">
        <title>Gene expression during zombie ant biting behavior reflects the complexity underlying fungal parasitic behavioral manipulation.</title>
        <authorList>
            <person name="de Bekker C."/>
            <person name="Ohm R.A."/>
            <person name="Loreto R.G."/>
            <person name="Sebastian A."/>
            <person name="Albert I."/>
            <person name="Merrow M."/>
            <person name="Brachmann A."/>
            <person name="Hughes D.P."/>
        </authorList>
    </citation>
    <scope>NUCLEOTIDE SEQUENCE [LARGE SCALE GENOMIC DNA]</scope>
    <source>
        <strain evidence="12 13">SC16a</strain>
    </source>
</reference>
<keyword evidence="13" id="KW-1185">Reference proteome</keyword>
<dbReference type="Pfam" id="PF06280">
    <property type="entry name" value="fn3_5"/>
    <property type="match status" value="1"/>
</dbReference>
<organism evidence="12 13">
    <name type="scientific">Ophiocordyceps unilateralis</name>
    <name type="common">Zombie-ant fungus</name>
    <name type="synonym">Torrubia unilateralis</name>
    <dbReference type="NCBI Taxonomy" id="268505"/>
    <lineage>
        <taxon>Eukaryota</taxon>
        <taxon>Fungi</taxon>
        <taxon>Dikarya</taxon>
        <taxon>Ascomycota</taxon>
        <taxon>Pezizomycotina</taxon>
        <taxon>Sordariomycetes</taxon>
        <taxon>Hypocreomycetidae</taxon>
        <taxon>Hypocreales</taxon>
        <taxon>Ophiocordycipitaceae</taxon>
        <taxon>Ophiocordyceps</taxon>
    </lineage>
</organism>
<dbReference type="Proteomes" id="UP000037136">
    <property type="component" value="Unassembled WGS sequence"/>
</dbReference>
<feature type="active site" description="Charge relay system" evidence="6 7">
    <location>
        <position position="246"/>
    </location>
</feature>
<evidence type="ECO:0000256" key="3">
    <source>
        <dbReference type="ARBA" id="ARBA00022729"/>
    </source>
</evidence>
<evidence type="ECO:0000256" key="6">
    <source>
        <dbReference type="PIRSR" id="PIRSR615500-1"/>
    </source>
</evidence>
<dbReference type="AlphaFoldDB" id="A0A2A9P8K1"/>
<evidence type="ECO:0000256" key="8">
    <source>
        <dbReference type="RuleBase" id="RU003355"/>
    </source>
</evidence>
<protein>
    <recommendedName>
        <fullName evidence="14">Peptidase S8/S53 domain-containing protein</fullName>
    </recommendedName>
</protein>
<dbReference type="PRINTS" id="PR00723">
    <property type="entry name" value="SUBTILISIN"/>
</dbReference>
<evidence type="ECO:0000259" key="10">
    <source>
        <dbReference type="Pfam" id="PF00082"/>
    </source>
</evidence>
<evidence type="ECO:0000256" key="4">
    <source>
        <dbReference type="ARBA" id="ARBA00022801"/>
    </source>
</evidence>
<evidence type="ECO:0008006" key="14">
    <source>
        <dbReference type="Google" id="ProtNLM"/>
    </source>
</evidence>
<evidence type="ECO:0000313" key="12">
    <source>
        <dbReference type="EMBL" id="PFH57331.1"/>
    </source>
</evidence>
<name>A0A2A9P8K1_OPHUN</name>
<gene>
    <name evidence="12" type="ORF">XA68_15217</name>
</gene>
<dbReference type="PROSITE" id="PS00138">
    <property type="entry name" value="SUBTILASE_SER"/>
    <property type="match status" value="1"/>
</dbReference>
<dbReference type="OrthoDB" id="4927089at2759"/>
<evidence type="ECO:0000256" key="5">
    <source>
        <dbReference type="ARBA" id="ARBA00022825"/>
    </source>
</evidence>
<dbReference type="InterPro" id="IPR000209">
    <property type="entry name" value="Peptidase_S8/S53_dom"/>
</dbReference>